<reference evidence="3 4" key="1">
    <citation type="journal article" date="2015" name="Proc. Natl. Acad. Sci. U.S.A.">
        <title>The resurrection genome of Boea hygrometrica: A blueprint for survival of dehydration.</title>
        <authorList>
            <person name="Xiao L."/>
            <person name="Yang G."/>
            <person name="Zhang L."/>
            <person name="Yang X."/>
            <person name="Zhao S."/>
            <person name="Ji Z."/>
            <person name="Zhou Q."/>
            <person name="Hu M."/>
            <person name="Wang Y."/>
            <person name="Chen M."/>
            <person name="Xu Y."/>
            <person name="Jin H."/>
            <person name="Xiao X."/>
            <person name="Hu G."/>
            <person name="Bao F."/>
            <person name="Hu Y."/>
            <person name="Wan P."/>
            <person name="Li L."/>
            <person name="Deng X."/>
            <person name="Kuang T."/>
            <person name="Xiang C."/>
            <person name="Zhu J.K."/>
            <person name="Oliver M.J."/>
            <person name="He Y."/>
        </authorList>
    </citation>
    <scope>NUCLEOTIDE SEQUENCE [LARGE SCALE GENOMIC DNA]</scope>
    <source>
        <strain evidence="4">cv. XS01</strain>
    </source>
</reference>
<dbReference type="Proteomes" id="UP000250235">
    <property type="component" value="Unassembled WGS sequence"/>
</dbReference>
<feature type="transmembrane region" description="Helical" evidence="2">
    <location>
        <begin position="7"/>
        <end position="24"/>
    </location>
</feature>
<gene>
    <name evidence="3" type="ORF">F511_31910</name>
</gene>
<evidence type="ECO:0000313" key="3">
    <source>
        <dbReference type="EMBL" id="KZV52977.1"/>
    </source>
</evidence>
<dbReference type="AlphaFoldDB" id="A0A2Z7D2Q5"/>
<keyword evidence="4" id="KW-1185">Reference proteome</keyword>
<feature type="region of interest" description="Disordered" evidence="1">
    <location>
        <begin position="145"/>
        <end position="187"/>
    </location>
</feature>
<evidence type="ECO:0000256" key="1">
    <source>
        <dbReference type="SAM" id="MobiDB-lite"/>
    </source>
</evidence>
<proteinExistence type="predicted"/>
<dbReference type="EMBL" id="KQ990572">
    <property type="protein sequence ID" value="KZV52977.1"/>
    <property type="molecule type" value="Genomic_DNA"/>
</dbReference>
<organism evidence="3 4">
    <name type="scientific">Dorcoceras hygrometricum</name>
    <dbReference type="NCBI Taxonomy" id="472368"/>
    <lineage>
        <taxon>Eukaryota</taxon>
        <taxon>Viridiplantae</taxon>
        <taxon>Streptophyta</taxon>
        <taxon>Embryophyta</taxon>
        <taxon>Tracheophyta</taxon>
        <taxon>Spermatophyta</taxon>
        <taxon>Magnoliopsida</taxon>
        <taxon>eudicotyledons</taxon>
        <taxon>Gunneridae</taxon>
        <taxon>Pentapetalae</taxon>
        <taxon>asterids</taxon>
        <taxon>lamiids</taxon>
        <taxon>Lamiales</taxon>
        <taxon>Gesneriaceae</taxon>
        <taxon>Didymocarpoideae</taxon>
        <taxon>Trichosporeae</taxon>
        <taxon>Loxocarpinae</taxon>
        <taxon>Dorcoceras</taxon>
    </lineage>
</organism>
<protein>
    <submittedName>
        <fullName evidence="3">Uncharacterized protein</fullName>
    </submittedName>
</protein>
<feature type="compositionally biased region" description="Basic residues" evidence="1">
    <location>
        <begin position="161"/>
        <end position="171"/>
    </location>
</feature>
<keyword evidence="2" id="KW-0812">Transmembrane</keyword>
<name>A0A2Z7D2Q5_9LAMI</name>
<accession>A0A2Z7D2Q5</accession>
<evidence type="ECO:0000256" key="2">
    <source>
        <dbReference type="SAM" id="Phobius"/>
    </source>
</evidence>
<keyword evidence="2" id="KW-1133">Transmembrane helix</keyword>
<evidence type="ECO:0000313" key="4">
    <source>
        <dbReference type="Proteomes" id="UP000250235"/>
    </source>
</evidence>
<keyword evidence="2" id="KW-0472">Membrane</keyword>
<feature type="compositionally biased region" description="Basic and acidic residues" evidence="1">
    <location>
        <begin position="178"/>
        <end position="187"/>
    </location>
</feature>
<sequence>MIVLLHVYDYLIYLLYVLTFVYLLDAVEESYGGASSKSWFCGQCRGRHKASQCPGVQGVYVPTVSSDIPLVWSPWFKPRGKKIKKISGSSSSAPIVPAVVVPGPCSVANVEPQFSGPQQAQVHDMTREQAEDALGGVIAKVLTNLARMESPQQDDRNKSDHGKRRRVRRPTAARGGRPRGEEVGGAW</sequence>